<gene>
    <name evidence="1" type="ORF">ABDJ40_13505</name>
</gene>
<dbReference type="Gene3D" id="3.30.530.20">
    <property type="match status" value="1"/>
</dbReference>
<dbReference type="InterPro" id="IPR023393">
    <property type="entry name" value="START-like_dom_sf"/>
</dbReference>
<evidence type="ECO:0000313" key="2">
    <source>
        <dbReference type="Proteomes" id="UP001462640"/>
    </source>
</evidence>
<dbReference type="RefSeq" id="WP_347610498.1">
    <property type="nucleotide sequence ID" value="NZ_JBDPZC010000006.1"/>
</dbReference>
<dbReference type="SUPFAM" id="SSF55961">
    <property type="entry name" value="Bet v1-like"/>
    <property type="match status" value="1"/>
</dbReference>
<accession>A0ABV0GFD6</accession>
<dbReference type="EMBL" id="JBDPZC010000006">
    <property type="protein sequence ID" value="MEO3713775.1"/>
    <property type="molecule type" value="Genomic_DNA"/>
</dbReference>
<evidence type="ECO:0000313" key="1">
    <source>
        <dbReference type="EMBL" id="MEO3713775.1"/>
    </source>
</evidence>
<protein>
    <submittedName>
        <fullName evidence="1">SRPBCC family protein</fullName>
    </submittedName>
</protein>
<reference evidence="1 2" key="1">
    <citation type="submission" date="2024-05" db="EMBL/GenBank/DDBJ databases">
        <title>Roseateles sp. 2.12 16S ribosomal RNA gene Genome sequencing and assembly.</title>
        <authorList>
            <person name="Woo H."/>
        </authorList>
    </citation>
    <scope>NUCLEOTIDE SEQUENCE [LARGE SCALE GENOMIC DNA]</scope>
    <source>
        <strain evidence="1 2">2.12</strain>
    </source>
</reference>
<organism evidence="1 2">
    <name type="scientific">Roseateles flavus</name>
    <dbReference type="NCBI Taxonomy" id="3149041"/>
    <lineage>
        <taxon>Bacteria</taxon>
        <taxon>Pseudomonadati</taxon>
        <taxon>Pseudomonadota</taxon>
        <taxon>Betaproteobacteria</taxon>
        <taxon>Burkholderiales</taxon>
        <taxon>Sphaerotilaceae</taxon>
        <taxon>Roseateles</taxon>
    </lineage>
</organism>
<sequence>MSYGEHYQAQTVLSAPAEAVFAFLDDPLRLVAHMSKPTLMMGYSTMRMELDAAGGRAVGSVMRLRGRFLAWPLAVDEAVIERREPWGKAWETSGIPKLILLAGYRMGFKVQVQEGRTHVTIWIDYALPTRGLPAFAGRCLGAAYARWCVDHMLQDTAKHFERPLAA</sequence>
<proteinExistence type="predicted"/>
<comment type="caution">
    <text evidence="1">The sequence shown here is derived from an EMBL/GenBank/DDBJ whole genome shotgun (WGS) entry which is preliminary data.</text>
</comment>
<dbReference type="Proteomes" id="UP001462640">
    <property type="component" value="Unassembled WGS sequence"/>
</dbReference>
<name>A0ABV0GFD6_9BURK</name>
<keyword evidence="2" id="KW-1185">Reference proteome</keyword>